<reference evidence="4" key="1">
    <citation type="submission" date="2022-10" db="EMBL/GenBank/DDBJ databases">
        <title>Novel sulphate-reducing endosymbionts in the free-living metamonad Anaeramoeba.</title>
        <authorList>
            <person name="Jerlstrom-Hultqvist J."/>
            <person name="Cepicka I."/>
            <person name="Gallot-Lavallee L."/>
            <person name="Salas-Leiva D."/>
            <person name="Curtis B.A."/>
            <person name="Zahonova K."/>
            <person name="Pipaliya S."/>
            <person name="Dacks J."/>
            <person name="Roger A.J."/>
        </authorList>
    </citation>
    <scope>NUCLEOTIDE SEQUENCE</scope>
    <source>
        <strain evidence="4">BMAN</strain>
    </source>
</reference>
<feature type="repeat" description="WD" evidence="3">
    <location>
        <begin position="94"/>
        <end position="135"/>
    </location>
</feature>
<gene>
    <name evidence="4" type="ORF">M0811_03310</name>
</gene>
<accession>A0A9Q0L666</accession>
<dbReference type="PROSITE" id="PS50082">
    <property type="entry name" value="WD_REPEATS_2"/>
    <property type="match status" value="2"/>
</dbReference>
<organism evidence="4 5">
    <name type="scientific">Anaeramoeba ignava</name>
    <name type="common">Anaerobic marine amoeba</name>
    <dbReference type="NCBI Taxonomy" id="1746090"/>
    <lineage>
        <taxon>Eukaryota</taxon>
        <taxon>Metamonada</taxon>
        <taxon>Anaeramoebidae</taxon>
        <taxon>Anaeramoeba</taxon>
    </lineage>
</organism>
<dbReference type="SMART" id="SM00320">
    <property type="entry name" value="WD40"/>
    <property type="match status" value="6"/>
</dbReference>
<feature type="repeat" description="WD" evidence="3">
    <location>
        <begin position="179"/>
        <end position="220"/>
    </location>
</feature>
<evidence type="ECO:0000256" key="1">
    <source>
        <dbReference type="ARBA" id="ARBA00022574"/>
    </source>
</evidence>
<keyword evidence="2" id="KW-0677">Repeat</keyword>
<evidence type="ECO:0000256" key="3">
    <source>
        <dbReference type="PROSITE-ProRule" id="PRU00221"/>
    </source>
</evidence>
<dbReference type="InterPro" id="IPR006594">
    <property type="entry name" value="LisH"/>
</dbReference>
<dbReference type="Proteomes" id="UP001149090">
    <property type="component" value="Unassembled WGS sequence"/>
</dbReference>
<proteinExistence type="predicted"/>
<dbReference type="InterPro" id="IPR015943">
    <property type="entry name" value="WD40/YVTN_repeat-like_dom_sf"/>
</dbReference>
<evidence type="ECO:0000313" key="5">
    <source>
        <dbReference type="Proteomes" id="UP001149090"/>
    </source>
</evidence>
<dbReference type="PROSITE" id="PS50294">
    <property type="entry name" value="WD_REPEATS_REGION"/>
    <property type="match status" value="1"/>
</dbReference>
<comment type="caution">
    <text evidence="4">The sequence shown here is derived from an EMBL/GenBank/DDBJ whole genome shotgun (WGS) entry which is preliminary data.</text>
</comment>
<dbReference type="Pfam" id="PF00400">
    <property type="entry name" value="WD40"/>
    <property type="match status" value="4"/>
</dbReference>
<evidence type="ECO:0000313" key="4">
    <source>
        <dbReference type="EMBL" id="KAJ5066966.1"/>
    </source>
</evidence>
<dbReference type="SUPFAM" id="SSF50978">
    <property type="entry name" value="WD40 repeat-like"/>
    <property type="match status" value="1"/>
</dbReference>
<keyword evidence="5" id="KW-1185">Reference proteome</keyword>
<dbReference type="AlphaFoldDB" id="A0A9Q0L666"/>
<evidence type="ECO:0008006" key="6">
    <source>
        <dbReference type="Google" id="ProtNLM"/>
    </source>
</evidence>
<sequence>MDFAYIVTLVDQFLKQNGFTFTHEMFQQEIQDKFNLKILQSENELIQRLNEHEELKKSSITKDNQQEKLRQALVEFKHKQNNHPFKSDLYRHFSEIHSANIISVKISPDCRYIATTSTDKTLKITEIKTNKIIQTFDKISKGTILCLDFHPNENVILGGAMDGTHFLINYLQNQDPIKFRDHSKYVSVVSFSENGNYFLTGSHDYTINIYTKTEQKEEKQEKEMKITEFTHKSKFTFVGVIESAIFGKTETEIIVSSRNDHFFHYIDLETSQDTRINMNQNLDNHISFTVMDLQVSPDKNHLLVTTDKDRVLIYLYKSNLQVQSLYGTSNDEFTNPKSCWDPSSHFVYSTSQRDFEVIVWDYIDGEKVANLNIHSGLIRNIHVRLNKSTQETFIATCSYDKSVALWVRKQI</sequence>
<keyword evidence="1 3" id="KW-0853">WD repeat</keyword>
<dbReference type="EMBL" id="JAPDFW010000136">
    <property type="protein sequence ID" value="KAJ5066966.1"/>
    <property type="molecule type" value="Genomic_DNA"/>
</dbReference>
<dbReference type="OrthoDB" id="1932312at2759"/>
<dbReference type="PANTHER" id="PTHR19848:SF8">
    <property type="entry name" value="F-BOX AND WD REPEAT DOMAIN CONTAINING 7"/>
    <property type="match status" value="1"/>
</dbReference>
<dbReference type="InterPro" id="IPR036322">
    <property type="entry name" value="WD40_repeat_dom_sf"/>
</dbReference>
<dbReference type="InterPro" id="IPR001680">
    <property type="entry name" value="WD40_rpt"/>
</dbReference>
<dbReference type="Gene3D" id="2.130.10.10">
    <property type="entry name" value="YVTN repeat-like/Quinoprotein amine dehydrogenase"/>
    <property type="match status" value="2"/>
</dbReference>
<dbReference type="OMA" id="GHKAGPY"/>
<protein>
    <recommendedName>
        <fullName evidence="6">WD40 repeat-containing protein</fullName>
    </recommendedName>
</protein>
<dbReference type="PROSITE" id="PS50896">
    <property type="entry name" value="LISH"/>
    <property type="match status" value="1"/>
</dbReference>
<dbReference type="PANTHER" id="PTHR19848">
    <property type="entry name" value="WD40 REPEAT PROTEIN"/>
    <property type="match status" value="1"/>
</dbReference>
<evidence type="ECO:0000256" key="2">
    <source>
        <dbReference type="ARBA" id="ARBA00022737"/>
    </source>
</evidence>
<name>A0A9Q0L666_ANAIG</name>